<feature type="transmembrane region" description="Helical" evidence="4">
    <location>
        <begin position="170"/>
        <end position="191"/>
    </location>
</feature>
<dbReference type="InterPro" id="IPR011701">
    <property type="entry name" value="MFS"/>
</dbReference>
<name>A0A0U1NLQ2_9RHOB</name>
<feature type="transmembrane region" description="Helical" evidence="4">
    <location>
        <begin position="295"/>
        <end position="315"/>
    </location>
</feature>
<sequence>MNIAPASAPSERSDWTLVALVFVTGLFAAAQFGKISLTLAPLAELYGTDIAGVSFFVSLVGFLGIFLGVISGAVVVRAGPTRVFIWSAGIAAIISILQALLPPFAGMIVLRLLEGLTHLGIVVAGPTLMAAVTNDRDRPIAMSLWAMFFGASFAAVALVVPPLMQAGGVGVVFAAHGLGFAVICAVLIWRLPVVPATPGKIAFWGTHLAIYSSPPVMAPALAFGAYTFIYLAIITFFPVTLERPELFQIIPLISLVATFTTGWVARRVAPYTLAAVGYVWIILAGLAVWSGSGWMIYLLAFGLGIVPAACFAAIPSLNPSASDRSRAAGALSQMGNIGTTLGTPVFAFTMLSAGMSGLWVVIMGACAVGLGLIYWMTAKIVAPQN</sequence>
<evidence type="ECO:0000256" key="4">
    <source>
        <dbReference type="SAM" id="Phobius"/>
    </source>
</evidence>
<keyword evidence="2 4" id="KW-1133">Transmembrane helix</keyword>
<dbReference type="InterPro" id="IPR036259">
    <property type="entry name" value="MFS_trans_sf"/>
</dbReference>
<feature type="transmembrane region" description="Helical" evidence="4">
    <location>
        <begin position="15"/>
        <end position="33"/>
    </location>
</feature>
<evidence type="ECO:0000256" key="2">
    <source>
        <dbReference type="ARBA" id="ARBA00022989"/>
    </source>
</evidence>
<evidence type="ECO:0000259" key="5">
    <source>
        <dbReference type="PROSITE" id="PS50850"/>
    </source>
</evidence>
<feature type="transmembrane region" description="Helical" evidence="4">
    <location>
        <begin position="144"/>
        <end position="164"/>
    </location>
</feature>
<feature type="transmembrane region" description="Helical" evidence="4">
    <location>
        <begin position="53"/>
        <end position="76"/>
    </location>
</feature>
<proteinExistence type="predicted"/>
<feature type="transmembrane region" description="Helical" evidence="4">
    <location>
        <begin position="220"/>
        <end position="240"/>
    </location>
</feature>
<organism evidence="6 7">
    <name type="scientific">Nereida ignava</name>
    <dbReference type="NCBI Taxonomy" id="282199"/>
    <lineage>
        <taxon>Bacteria</taxon>
        <taxon>Pseudomonadati</taxon>
        <taxon>Pseudomonadota</taxon>
        <taxon>Alphaproteobacteria</taxon>
        <taxon>Rhodobacterales</taxon>
        <taxon>Roseobacteraceae</taxon>
        <taxon>Nereida</taxon>
    </lineage>
</organism>
<feature type="transmembrane region" description="Helical" evidence="4">
    <location>
        <begin position="83"/>
        <end position="101"/>
    </location>
</feature>
<feature type="transmembrane region" description="Helical" evidence="4">
    <location>
        <begin position="107"/>
        <end position="132"/>
    </location>
</feature>
<dbReference type="GO" id="GO:0022857">
    <property type="term" value="F:transmembrane transporter activity"/>
    <property type="evidence" value="ECO:0007669"/>
    <property type="project" value="InterPro"/>
</dbReference>
<dbReference type="AlphaFoldDB" id="A0A0U1NLQ2"/>
<evidence type="ECO:0000256" key="1">
    <source>
        <dbReference type="ARBA" id="ARBA00022692"/>
    </source>
</evidence>
<dbReference type="EMBL" id="CVQV01000008">
    <property type="protein sequence ID" value="CRK75661.1"/>
    <property type="molecule type" value="Genomic_DNA"/>
</dbReference>
<reference evidence="6 7" key="1">
    <citation type="submission" date="2015-04" db="EMBL/GenBank/DDBJ databases">
        <authorList>
            <person name="Syromyatnikov M.Y."/>
            <person name="Popov V.N."/>
        </authorList>
    </citation>
    <scope>NUCLEOTIDE SEQUENCE [LARGE SCALE GENOMIC DNA]</scope>
    <source>
        <strain evidence="6 7">CECT 5292</strain>
    </source>
</reference>
<gene>
    <name evidence="6" type="ORF">NIG5292_01712</name>
</gene>
<feature type="transmembrane region" description="Helical" evidence="4">
    <location>
        <begin position="246"/>
        <end position="264"/>
    </location>
</feature>
<feature type="transmembrane region" description="Helical" evidence="4">
    <location>
        <begin position="327"/>
        <end position="351"/>
    </location>
</feature>
<protein>
    <submittedName>
        <fullName evidence="6">Major Facilitator Superfamily protein</fullName>
    </submittedName>
</protein>
<keyword evidence="3 4" id="KW-0472">Membrane</keyword>
<keyword evidence="7" id="KW-1185">Reference proteome</keyword>
<dbReference type="PROSITE" id="PS50850">
    <property type="entry name" value="MFS"/>
    <property type="match status" value="1"/>
</dbReference>
<dbReference type="Pfam" id="PF07690">
    <property type="entry name" value="MFS_1"/>
    <property type="match status" value="1"/>
</dbReference>
<feature type="transmembrane region" description="Helical" evidence="4">
    <location>
        <begin position="271"/>
        <end position="289"/>
    </location>
</feature>
<dbReference type="Gene3D" id="1.20.1250.20">
    <property type="entry name" value="MFS general substrate transporter like domains"/>
    <property type="match status" value="1"/>
</dbReference>
<dbReference type="InterPro" id="IPR020846">
    <property type="entry name" value="MFS_dom"/>
</dbReference>
<dbReference type="Proteomes" id="UP000048949">
    <property type="component" value="Unassembled WGS sequence"/>
</dbReference>
<dbReference type="SUPFAM" id="SSF103473">
    <property type="entry name" value="MFS general substrate transporter"/>
    <property type="match status" value="1"/>
</dbReference>
<feature type="domain" description="Major facilitator superfamily (MFS) profile" evidence="5">
    <location>
        <begin position="17"/>
        <end position="381"/>
    </location>
</feature>
<keyword evidence="1 4" id="KW-0812">Transmembrane</keyword>
<evidence type="ECO:0000313" key="6">
    <source>
        <dbReference type="EMBL" id="CRK75661.1"/>
    </source>
</evidence>
<dbReference type="STRING" id="282199.GCA_001049735_01711"/>
<evidence type="ECO:0000313" key="7">
    <source>
        <dbReference type="Proteomes" id="UP000048949"/>
    </source>
</evidence>
<feature type="transmembrane region" description="Helical" evidence="4">
    <location>
        <begin position="357"/>
        <end position="376"/>
    </location>
</feature>
<evidence type="ECO:0000256" key="3">
    <source>
        <dbReference type="ARBA" id="ARBA00023136"/>
    </source>
</evidence>
<accession>A0A0U1NLQ2</accession>